<evidence type="ECO:0000256" key="4">
    <source>
        <dbReference type="PROSITE-ProRule" id="PRU00335"/>
    </source>
</evidence>
<evidence type="ECO:0000256" key="3">
    <source>
        <dbReference type="ARBA" id="ARBA00023163"/>
    </source>
</evidence>
<dbReference type="PANTHER" id="PTHR30055:SF151">
    <property type="entry name" value="TRANSCRIPTIONAL REGULATORY PROTEIN"/>
    <property type="match status" value="1"/>
</dbReference>
<dbReference type="EMBL" id="QMEU01000061">
    <property type="protein sequence ID" value="RAU92749.1"/>
    <property type="molecule type" value="Genomic_DNA"/>
</dbReference>
<dbReference type="GO" id="GO:0003700">
    <property type="term" value="F:DNA-binding transcription factor activity"/>
    <property type="evidence" value="ECO:0007669"/>
    <property type="project" value="TreeGrafter"/>
</dbReference>
<dbReference type="InterPro" id="IPR050109">
    <property type="entry name" value="HTH-type_TetR-like_transc_reg"/>
</dbReference>
<evidence type="ECO:0000259" key="6">
    <source>
        <dbReference type="PROSITE" id="PS50977"/>
    </source>
</evidence>
<organism evidence="7 8">
    <name type="scientific">Mycobacterium colombiense</name>
    <dbReference type="NCBI Taxonomy" id="339268"/>
    <lineage>
        <taxon>Bacteria</taxon>
        <taxon>Bacillati</taxon>
        <taxon>Actinomycetota</taxon>
        <taxon>Actinomycetes</taxon>
        <taxon>Mycobacteriales</taxon>
        <taxon>Mycobacteriaceae</taxon>
        <taxon>Mycobacterium</taxon>
        <taxon>Mycobacterium avium complex (MAC)</taxon>
    </lineage>
</organism>
<accession>A0A329KCF5</accession>
<evidence type="ECO:0000313" key="7">
    <source>
        <dbReference type="EMBL" id="RAU92749.1"/>
    </source>
</evidence>
<dbReference type="SUPFAM" id="SSF46689">
    <property type="entry name" value="Homeodomain-like"/>
    <property type="match status" value="1"/>
</dbReference>
<evidence type="ECO:0000256" key="5">
    <source>
        <dbReference type="SAM" id="MobiDB-lite"/>
    </source>
</evidence>
<dbReference type="Proteomes" id="UP000250347">
    <property type="component" value="Unassembled WGS sequence"/>
</dbReference>
<evidence type="ECO:0000256" key="1">
    <source>
        <dbReference type="ARBA" id="ARBA00023015"/>
    </source>
</evidence>
<feature type="region of interest" description="Disordered" evidence="5">
    <location>
        <begin position="1"/>
        <end position="26"/>
    </location>
</feature>
<keyword evidence="1" id="KW-0805">Transcription regulation</keyword>
<dbReference type="PROSITE" id="PS50977">
    <property type="entry name" value="HTH_TETR_2"/>
    <property type="match status" value="1"/>
</dbReference>
<comment type="caution">
    <text evidence="7">The sequence shown here is derived from an EMBL/GenBank/DDBJ whole genome shotgun (WGS) entry which is preliminary data.</text>
</comment>
<keyword evidence="2 4" id="KW-0238">DNA-binding</keyword>
<dbReference type="AlphaFoldDB" id="A0A329KCF5"/>
<dbReference type="InterPro" id="IPR009057">
    <property type="entry name" value="Homeodomain-like_sf"/>
</dbReference>
<dbReference type="Pfam" id="PF13305">
    <property type="entry name" value="TetR_C_33"/>
    <property type="match status" value="1"/>
</dbReference>
<dbReference type="RefSeq" id="WP_112709601.1">
    <property type="nucleotide sequence ID" value="NZ_QMEU01000061.1"/>
</dbReference>
<dbReference type="Gene3D" id="1.10.357.10">
    <property type="entry name" value="Tetracycline Repressor, domain 2"/>
    <property type="match status" value="1"/>
</dbReference>
<reference evidence="7 8" key="1">
    <citation type="submission" date="2018-06" db="EMBL/GenBank/DDBJ databases">
        <title>NTM in soil in Japan.</title>
        <authorList>
            <person name="Ohya K."/>
        </authorList>
    </citation>
    <scope>NUCLEOTIDE SEQUENCE [LARGE SCALE GENOMIC DNA]</scope>
    <source>
        <strain evidence="7 8">GF76</strain>
    </source>
</reference>
<feature type="domain" description="HTH tetR-type" evidence="6">
    <location>
        <begin position="25"/>
        <end position="85"/>
    </location>
</feature>
<dbReference type="InterPro" id="IPR001647">
    <property type="entry name" value="HTH_TetR"/>
</dbReference>
<dbReference type="Gene3D" id="1.10.10.60">
    <property type="entry name" value="Homeodomain-like"/>
    <property type="match status" value="1"/>
</dbReference>
<protein>
    <submittedName>
        <fullName evidence="7">TetR/AcrR family transcriptional regulator</fullName>
    </submittedName>
</protein>
<keyword evidence="3" id="KW-0804">Transcription</keyword>
<dbReference type="SUPFAM" id="SSF48498">
    <property type="entry name" value="Tetracyclin repressor-like, C-terminal domain"/>
    <property type="match status" value="1"/>
</dbReference>
<evidence type="ECO:0000313" key="8">
    <source>
        <dbReference type="Proteomes" id="UP000250347"/>
    </source>
</evidence>
<feature type="DNA-binding region" description="H-T-H motif" evidence="4">
    <location>
        <begin position="48"/>
        <end position="67"/>
    </location>
</feature>
<dbReference type="PANTHER" id="PTHR30055">
    <property type="entry name" value="HTH-TYPE TRANSCRIPTIONAL REGULATOR RUTR"/>
    <property type="match status" value="1"/>
</dbReference>
<gene>
    <name evidence="7" type="ORF">DQP58_17860</name>
</gene>
<evidence type="ECO:0000256" key="2">
    <source>
        <dbReference type="ARBA" id="ARBA00023125"/>
    </source>
</evidence>
<name>A0A329KCF5_9MYCO</name>
<proteinExistence type="predicted"/>
<sequence length="214" mass="23048">MAAPPDPPSAAGRQRAGRPASRPAKLSRDGIIDGALTFLDREGWDALTINALAMQLGTKGPSLYNHVDSLEDLRRAVRIRVIDDIITMLNRVGEGRARDDAVLVMAGAYRSYAHHHPGRYSAFTRMPLGGDDPEYTAATRGAAAPVIAVLSSYGLDGEAAFYAALEFWSALHGFVLLEMTGVMDDIDTDALFSDMVLRLAAGLERRTAADGARY</sequence>
<dbReference type="GO" id="GO:0000976">
    <property type="term" value="F:transcription cis-regulatory region binding"/>
    <property type="evidence" value="ECO:0007669"/>
    <property type="project" value="TreeGrafter"/>
</dbReference>
<dbReference type="FunFam" id="1.10.357.10:FF:000015">
    <property type="entry name" value="TetR family transcriptional regulator"/>
    <property type="match status" value="1"/>
</dbReference>
<dbReference type="InterPro" id="IPR036271">
    <property type="entry name" value="Tet_transcr_reg_TetR-rel_C_sf"/>
</dbReference>
<dbReference type="InterPro" id="IPR025996">
    <property type="entry name" value="MT1864/Rv1816-like_C"/>
</dbReference>